<evidence type="ECO:0000313" key="2">
    <source>
        <dbReference type="Proteomes" id="UP000003835"/>
    </source>
</evidence>
<gene>
    <name evidence="1" type="ORF">MC7420_2892</name>
</gene>
<evidence type="ECO:0000313" key="1">
    <source>
        <dbReference type="EMBL" id="EDX77568.1"/>
    </source>
</evidence>
<protein>
    <submittedName>
        <fullName evidence="1">Uncharacterized protein</fullName>
    </submittedName>
</protein>
<dbReference type="eggNOG" id="ENOG502ZSDR">
    <property type="taxonomic scope" value="Bacteria"/>
</dbReference>
<dbReference type="AlphaFoldDB" id="B4VJR7"/>
<dbReference type="STRING" id="118168.MC7420_2892"/>
<dbReference type="RefSeq" id="WP_006098829.1">
    <property type="nucleotide sequence ID" value="NZ_DS989843.1"/>
</dbReference>
<dbReference type="OrthoDB" id="4549282at2"/>
<name>B4VJR7_9CYAN</name>
<accession>B4VJR7</accession>
<sequence length="156" mass="17733">MKESNSIEQKLWQIPMKVNSTKEDFSEIIIFLISKLSDYLQQQIEIIDKTIEESIVDEESFCCCIRSARSLGGPLTIAWEGRLGMEPIEGKACVSASLFLFSQNNRLAVTGQESSYLELVYEPSDNSEGRWRSQGWLEDVYGEFESINQYSGQLPS</sequence>
<dbReference type="EMBL" id="DS989843">
    <property type="protein sequence ID" value="EDX77568.1"/>
    <property type="molecule type" value="Genomic_DNA"/>
</dbReference>
<keyword evidence="2" id="KW-1185">Reference proteome</keyword>
<dbReference type="Proteomes" id="UP000003835">
    <property type="component" value="Unassembled WGS sequence"/>
</dbReference>
<reference evidence="1 2" key="1">
    <citation type="submission" date="2008-07" db="EMBL/GenBank/DDBJ databases">
        <authorList>
            <person name="Tandeau de Marsac N."/>
            <person name="Ferriera S."/>
            <person name="Johnson J."/>
            <person name="Kravitz S."/>
            <person name="Beeson K."/>
            <person name="Sutton G."/>
            <person name="Rogers Y.-H."/>
            <person name="Friedman R."/>
            <person name="Frazier M."/>
            <person name="Venter J.C."/>
        </authorList>
    </citation>
    <scope>NUCLEOTIDE SEQUENCE [LARGE SCALE GENOMIC DNA]</scope>
    <source>
        <strain evidence="1 2">PCC 7420</strain>
    </source>
</reference>
<organism evidence="1 2">
    <name type="scientific">Coleofasciculus chthonoplastes PCC 7420</name>
    <dbReference type="NCBI Taxonomy" id="118168"/>
    <lineage>
        <taxon>Bacteria</taxon>
        <taxon>Bacillati</taxon>
        <taxon>Cyanobacteriota</taxon>
        <taxon>Cyanophyceae</taxon>
        <taxon>Coleofasciculales</taxon>
        <taxon>Coleofasciculaceae</taxon>
        <taxon>Coleofasciculus</taxon>
    </lineage>
</organism>
<dbReference type="HOGENOM" id="CLU_1683569_0_0_3"/>
<proteinExistence type="predicted"/>